<protein>
    <submittedName>
        <fullName evidence="1">Uncharacterized protein</fullName>
    </submittedName>
</protein>
<evidence type="ECO:0000313" key="2">
    <source>
        <dbReference type="Proteomes" id="UP000790377"/>
    </source>
</evidence>
<reference evidence="1" key="1">
    <citation type="journal article" date="2021" name="New Phytol.">
        <title>Evolutionary innovations through gain and loss of genes in the ectomycorrhizal Boletales.</title>
        <authorList>
            <person name="Wu G."/>
            <person name="Miyauchi S."/>
            <person name="Morin E."/>
            <person name="Kuo A."/>
            <person name="Drula E."/>
            <person name="Varga T."/>
            <person name="Kohler A."/>
            <person name="Feng B."/>
            <person name="Cao Y."/>
            <person name="Lipzen A."/>
            <person name="Daum C."/>
            <person name="Hundley H."/>
            <person name="Pangilinan J."/>
            <person name="Johnson J."/>
            <person name="Barry K."/>
            <person name="LaButti K."/>
            <person name="Ng V."/>
            <person name="Ahrendt S."/>
            <person name="Min B."/>
            <person name="Choi I.G."/>
            <person name="Park H."/>
            <person name="Plett J.M."/>
            <person name="Magnuson J."/>
            <person name="Spatafora J.W."/>
            <person name="Nagy L.G."/>
            <person name="Henrissat B."/>
            <person name="Grigoriev I.V."/>
            <person name="Yang Z.L."/>
            <person name="Xu J."/>
            <person name="Martin F.M."/>
        </authorList>
    </citation>
    <scope>NUCLEOTIDE SEQUENCE</scope>
    <source>
        <strain evidence="1">ATCC 28755</strain>
    </source>
</reference>
<name>A0ACB7ZS68_9AGAM</name>
<organism evidence="1 2">
    <name type="scientific">Hygrophoropsis aurantiaca</name>
    <dbReference type="NCBI Taxonomy" id="72124"/>
    <lineage>
        <taxon>Eukaryota</taxon>
        <taxon>Fungi</taxon>
        <taxon>Dikarya</taxon>
        <taxon>Basidiomycota</taxon>
        <taxon>Agaricomycotina</taxon>
        <taxon>Agaricomycetes</taxon>
        <taxon>Agaricomycetidae</taxon>
        <taxon>Boletales</taxon>
        <taxon>Coniophorineae</taxon>
        <taxon>Hygrophoropsidaceae</taxon>
        <taxon>Hygrophoropsis</taxon>
    </lineage>
</organism>
<gene>
    <name evidence="1" type="ORF">BJ138DRAFT_100379</name>
</gene>
<keyword evidence="2" id="KW-1185">Reference proteome</keyword>
<proteinExistence type="predicted"/>
<dbReference type="Proteomes" id="UP000790377">
    <property type="component" value="Unassembled WGS sequence"/>
</dbReference>
<accession>A0ACB7ZS68</accession>
<sequence length="450" mass="50392">MSASQLVDPISSLLPPELITKIFQLCIPQLAQIPLADVLSTPISIDLCRRRHNITAEGPVLLCRVSRTWKDFVYDCPMLWTNICAHASSALRNPNAFSSWLARSGNLPLAVCISLDLLHHIDVFTIIFNCSARIRFLKFLNITGEDMTWDLTSSLFTQLDTFAVESLYVDEDPLPNLLDMISAIITTAPHLRSIRWNLDDAPTPLVTIGSQLKELDFSTDVPDERMYNVLRACPNVVKLIVKYYSDMEPTGGGDVLLADLQILYSYSFAMRGVVAPKLRRFAFSGHSDLTPNLLPFIQHSPQLDDLDLNLTYADHDLIQMMHHLSPIARLKIIVRTLDPIFLTNEMFKTLTFHREGGAGGCLLPNLRHLDLRIEFFDSRPFDINGILLVNMLESRCHCPDAPIAPDGVVLSHLESFTFLGAGIITHEARQHLQSLQLQAPGLSLHINAPV</sequence>
<evidence type="ECO:0000313" key="1">
    <source>
        <dbReference type="EMBL" id="KAH7903689.1"/>
    </source>
</evidence>
<comment type="caution">
    <text evidence="1">The sequence shown here is derived from an EMBL/GenBank/DDBJ whole genome shotgun (WGS) entry which is preliminary data.</text>
</comment>
<dbReference type="EMBL" id="MU268810">
    <property type="protein sequence ID" value="KAH7903689.1"/>
    <property type="molecule type" value="Genomic_DNA"/>
</dbReference>